<dbReference type="Pfam" id="PF04075">
    <property type="entry name" value="F420H2_quin_red"/>
    <property type="match status" value="1"/>
</dbReference>
<evidence type="ECO:0000313" key="5">
    <source>
        <dbReference type="Proteomes" id="UP000243799"/>
    </source>
</evidence>
<evidence type="ECO:0000313" key="4">
    <source>
        <dbReference type="EMBL" id="SFB43293.1"/>
    </source>
</evidence>
<dbReference type="Proteomes" id="UP000243799">
    <property type="component" value="Unassembled WGS sequence"/>
</dbReference>
<dbReference type="NCBIfam" id="TIGR00026">
    <property type="entry name" value="hi_GC_TIGR00026"/>
    <property type="match status" value="1"/>
</dbReference>
<feature type="region of interest" description="Disordered" evidence="3">
    <location>
        <begin position="136"/>
        <end position="161"/>
    </location>
</feature>
<feature type="compositionally biased region" description="Basic and acidic residues" evidence="3">
    <location>
        <begin position="1"/>
        <end position="14"/>
    </location>
</feature>
<dbReference type="PANTHER" id="PTHR39428:SF1">
    <property type="entry name" value="F420H(2)-DEPENDENT QUINONE REDUCTASE RV1261C"/>
    <property type="match status" value="1"/>
</dbReference>
<comment type="similarity">
    <text evidence="1">Belongs to the F420H(2)-dependent quinone reductase family.</text>
</comment>
<dbReference type="SUPFAM" id="SSF50475">
    <property type="entry name" value="FMN-binding split barrel"/>
    <property type="match status" value="1"/>
</dbReference>
<accession>A0A1I1B411</accession>
<dbReference type="InterPro" id="IPR004378">
    <property type="entry name" value="F420H2_quin_Rdtase"/>
</dbReference>
<dbReference type="EMBL" id="FOKG01000011">
    <property type="protein sequence ID" value="SFB43293.1"/>
    <property type="molecule type" value="Genomic_DNA"/>
</dbReference>
<comment type="catalytic activity">
    <reaction evidence="2">
        <text>oxidized coenzyme F420-(gamma-L-Glu)(n) + a quinol + H(+) = reduced coenzyme F420-(gamma-L-Glu)(n) + a quinone</text>
        <dbReference type="Rhea" id="RHEA:39663"/>
        <dbReference type="Rhea" id="RHEA-COMP:12939"/>
        <dbReference type="Rhea" id="RHEA-COMP:14378"/>
        <dbReference type="ChEBI" id="CHEBI:15378"/>
        <dbReference type="ChEBI" id="CHEBI:24646"/>
        <dbReference type="ChEBI" id="CHEBI:132124"/>
        <dbReference type="ChEBI" id="CHEBI:133980"/>
        <dbReference type="ChEBI" id="CHEBI:139511"/>
    </reaction>
</comment>
<organism evidence="4 5">
    <name type="scientific">Amycolatopsis marina</name>
    <dbReference type="NCBI Taxonomy" id="490629"/>
    <lineage>
        <taxon>Bacteria</taxon>
        <taxon>Bacillati</taxon>
        <taxon>Actinomycetota</taxon>
        <taxon>Actinomycetes</taxon>
        <taxon>Pseudonocardiales</taxon>
        <taxon>Pseudonocardiaceae</taxon>
        <taxon>Amycolatopsis</taxon>
    </lineage>
</organism>
<dbReference type="AlphaFoldDB" id="A0A1I1B411"/>
<gene>
    <name evidence="4" type="ORF">SAMN05216266_11181</name>
</gene>
<sequence>MARNQHAENREGRKPGTPGTFSRWTQRKMNARTNRKIRRGRGKLMGMELLILNTTGRRSGQPRETPVAWFPDEDGWLIVASGGGSQHPDWHANLRAHPDRVTVELPGRDPLPVTPHQLNGADREQAWQRIAAAQPRIAKYQSKSDREYPVIRLSPPRVPRR</sequence>
<dbReference type="GO" id="GO:0070967">
    <property type="term" value="F:coenzyme F420 binding"/>
    <property type="evidence" value="ECO:0007669"/>
    <property type="project" value="TreeGrafter"/>
</dbReference>
<dbReference type="PANTHER" id="PTHR39428">
    <property type="entry name" value="F420H(2)-DEPENDENT QUINONE REDUCTASE RV1261C"/>
    <property type="match status" value="1"/>
</dbReference>
<keyword evidence="5" id="KW-1185">Reference proteome</keyword>
<dbReference type="Gene3D" id="2.30.110.10">
    <property type="entry name" value="Electron Transport, Fmn-binding Protein, Chain A"/>
    <property type="match status" value="1"/>
</dbReference>
<feature type="region of interest" description="Disordered" evidence="3">
    <location>
        <begin position="1"/>
        <end position="29"/>
    </location>
</feature>
<dbReference type="GO" id="GO:0005886">
    <property type="term" value="C:plasma membrane"/>
    <property type="evidence" value="ECO:0007669"/>
    <property type="project" value="TreeGrafter"/>
</dbReference>
<dbReference type="STRING" id="490629.SAMN05216266_11181"/>
<evidence type="ECO:0000256" key="3">
    <source>
        <dbReference type="SAM" id="MobiDB-lite"/>
    </source>
</evidence>
<reference evidence="5" key="1">
    <citation type="submission" date="2016-10" db="EMBL/GenBank/DDBJ databases">
        <authorList>
            <person name="Varghese N."/>
            <person name="Submissions S."/>
        </authorList>
    </citation>
    <scope>NUCLEOTIDE SEQUENCE [LARGE SCALE GENOMIC DNA]</scope>
    <source>
        <strain evidence="5">CGMCC 4.3568</strain>
    </source>
</reference>
<evidence type="ECO:0000256" key="2">
    <source>
        <dbReference type="ARBA" id="ARBA00049106"/>
    </source>
</evidence>
<dbReference type="InterPro" id="IPR012349">
    <property type="entry name" value="Split_barrel_FMN-bd"/>
</dbReference>
<dbReference type="GO" id="GO:0016491">
    <property type="term" value="F:oxidoreductase activity"/>
    <property type="evidence" value="ECO:0007669"/>
    <property type="project" value="InterPro"/>
</dbReference>
<protein>
    <submittedName>
        <fullName evidence="4">Deazaflavin-dependent oxidoreductase, nitroreductase family</fullName>
    </submittedName>
</protein>
<proteinExistence type="inferred from homology"/>
<name>A0A1I1B411_9PSEU</name>
<evidence type="ECO:0000256" key="1">
    <source>
        <dbReference type="ARBA" id="ARBA00008710"/>
    </source>
</evidence>